<feature type="region of interest" description="Disordered" evidence="4">
    <location>
        <begin position="358"/>
        <end position="378"/>
    </location>
</feature>
<evidence type="ECO:0000256" key="4">
    <source>
        <dbReference type="SAM" id="MobiDB-lite"/>
    </source>
</evidence>
<evidence type="ECO:0000313" key="6">
    <source>
        <dbReference type="EMBL" id="CAF1087484.1"/>
    </source>
</evidence>
<reference evidence="6" key="1">
    <citation type="submission" date="2021-02" db="EMBL/GenBank/DDBJ databases">
        <authorList>
            <person name="Nowell W R."/>
        </authorList>
    </citation>
    <scope>NUCLEOTIDE SEQUENCE</scope>
</reference>
<feature type="domain" description="PDZ" evidence="5">
    <location>
        <begin position="70"/>
        <end position="160"/>
    </location>
</feature>
<protein>
    <recommendedName>
        <fullName evidence="5">PDZ domain-containing protein</fullName>
    </recommendedName>
</protein>
<dbReference type="Pfam" id="PF17820">
    <property type="entry name" value="PDZ_6"/>
    <property type="match status" value="1"/>
</dbReference>
<proteinExistence type="predicted"/>
<dbReference type="InterPro" id="IPR001478">
    <property type="entry name" value="PDZ"/>
</dbReference>
<evidence type="ECO:0000256" key="3">
    <source>
        <dbReference type="SAM" id="Coils"/>
    </source>
</evidence>
<evidence type="ECO:0000256" key="1">
    <source>
        <dbReference type="ARBA" id="ARBA00004496"/>
    </source>
</evidence>
<organism evidence="6 7">
    <name type="scientific">Adineta ricciae</name>
    <name type="common">Rotifer</name>
    <dbReference type="NCBI Taxonomy" id="249248"/>
    <lineage>
        <taxon>Eukaryota</taxon>
        <taxon>Metazoa</taxon>
        <taxon>Spiralia</taxon>
        <taxon>Gnathifera</taxon>
        <taxon>Rotifera</taxon>
        <taxon>Eurotatoria</taxon>
        <taxon>Bdelloidea</taxon>
        <taxon>Adinetida</taxon>
        <taxon>Adinetidae</taxon>
        <taxon>Adineta</taxon>
    </lineage>
</organism>
<keyword evidence="3" id="KW-0175">Coiled coil</keyword>
<dbReference type="OrthoDB" id="10041077at2759"/>
<dbReference type="GO" id="GO:0005737">
    <property type="term" value="C:cytoplasm"/>
    <property type="evidence" value="ECO:0007669"/>
    <property type="project" value="UniProtKB-SubCell"/>
</dbReference>
<evidence type="ECO:0000259" key="5">
    <source>
        <dbReference type="PROSITE" id="PS50106"/>
    </source>
</evidence>
<dbReference type="SUPFAM" id="SSF50156">
    <property type="entry name" value="PDZ domain-like"/>
    <property type="match status" value="1"/>
</dbReference>
<dbReference type="PANTHER" id="PTHR15963:SF5">
    <property type="entry name" value="SHORT SPINDLE 6, ISOFORM A"/>
    <property type="match status" value="1"/>
</dbReference>
<keyword evidence="2" id="KW-0963">Cytoplasm</keyword>
<sequence length="393" mass="44113">MLTISSSSLTPTFRRPVLLRRRHSASSDLYRPRTVLVEKAPNTTSYGFSIQTYGFASLNPLSTDESACSLLSLSSESTRSRQSSASNSFCLSSSQTAPIQLVTYVDQVQEQSPAWHAGLRPGSVILSVNDESVEHDDHEALVKRITQASSSLKLVVIQQNINKQITLCEQLQTLHKQLQEKEEELKELCTQEMANTENTSLGEIKSPSPRLQHLSTEAECSSTFCNDKIPLDWRQSVTTFAHQQKFVLRTLPSKLTPTASNLSAKYVKKRQSNPSYKHQRSLSSSSIVFQCSKPSLFRHHTSLKHSRRANHRRAHSHEELFTQDQTTDLSVHPKDDSMVESGCSLAIDLSKSFDKHNHALSSSSSTVNSDEDKSPEKIDNSIKQFKWKLKINK</sequence>
<dbReference type="Proteomes" id="UP000663852">
    <property type="component" value="Unassembled WGS sequence"/>
</dbReference>
<name>A0A814N5K4_ADIRI</name>
<dbReference type="AlphaFoldDB" id="A0A814N5K4"/>
<dbReference type="SMART" id="SM00228">
    <property type="entry name" value="PDZ"/>
    <property type="match status" value="1"/>
</dbReference>
<dbReference type="EMBL" id="CAJNOJ010000092">
    <property type="protein sequence ID" value="CAF1087484.1"/>
    <property type="molecule type" value="Genomic_DNA"/>
</dbReference>
<dbReference type="InterPro" id="IPR041489">
    <property type="entry name" value="PDZ_6"/>
</dbReference>
<dbReference type="InterPro" id="IPR052122">
    <property type="entry name" value="Intracell_Traff_Signaling_Reg"/>
</dbReference>
<evidence type="ECO:0000313" key="7">
    <source>
        <dbReference type="Proteomes" id="UP000663852"/>
    </source>
</evidence>
<feature type="coiled-coil region" evidence="3">
    <location>
        <begin position="161"/>
        <end position="195"/>
    </location>
</feature>
<evidence type="ECO:0000256" key="2">
    <source>
        <dbReference type="ARBA" id="ARBA00022490"/>
    </source>
</evidence>
<dbReference type="Gene3D" id="2.30.42.10">
    <property type="match status" value="1"/>
</dbReference>
<comment type="caution">
    <text evidence="6">The sequence shown here is derived from an EMBL/GenBank/DDBJ whole genome shotgun (WGS) entry which is preliminary data.</text>
</comment>
<feature type="compositionally biased region" description="Basic residues" evidence="4">
    <location>
        <begin position="300"/>
        <end position="315"/>
    </location>
</feature>
<gene>
    <name evidence="6" type="ORF">EDS130_LOCUS19298</name>
</gene>
<dbReference type="InterPro" id="IPR036034">
    <property type="entry name" value="PDZ_sf"/>
</dbReference>
<comment type="subcellular location">
    <subcellularLocation>
        <location evidence="1">Cytoplasm</location>
    </subcellularLocation>
</comment>
<feature type="region of interest" description="Disordered" evidence="4">
    <location>
        <begin position="300"/>
        <end position="335"/>
    </location>
</feature>
<accession>A0A814N5K4</accession>
<dbReference type="PROSITE" id="PS50106">
    <property type="entry name" value="PDZ"/>
    <property type="match status" value="1"/>
</dbReference>
<dbReference type="PANTHER" id="PTHR15963">
    <property type="entry name" value="GENERAL RECEPTOR FOR PHOSPHOINOSITIDES 1-ASSOCIATED SCAFFOLD PROTEIN-RELATED"/>
    <property type="match status" value="1"/>
</dbReference>